<comment type="pathway">
    <text evidence="5">Cofactor biosynthesis; ubiquinone biosynthesis.</text>
</comment>
<dbReference type="VEuPathDB" id="TriTrypDB:TM35_000042480"/>
<dbReference type="GO" id="GO:0032259">
    <property type="term" value="P:methylation"/>
    <property type="evidence" value="ECO:0007669"/>
    <property type="project" value="UniProtKB-KW"/>
</dbReference>
<comment type="function">
    <text evidence="5">O-methyltransferase required for two non-consecutive steps during ubiquinone biosynthesis. Catalyzes the 2 O-methylation of 3,4-dihydroxy-5-(all-trans-polyprenyl)benzoic acid into 4-hydroxy-3-methoxy-5-(all-trans-polyprenyl)benzoic acid. Also catalyzes the last step of ubiquinone biosynthesis by mediating methylation of 3-demethylubiquinone into ubiquinone. Also able to mediate the methylation of 3-demethylubiquinol into ubiquinol.</text>
</comment>
<dbReference type="AlphaFoldDB" id="A0A1X0P511"/>
<dbReference type="Pfam" id="PF13489">
    <property type="entry name" value="Methyltransf_23"/>
    <property type="match status" value="1"/>
</dbReference>
<comment type="catalytic activity">
    <reaction evidence="5">
        <text>a 3-demethylubiquinol + S-adenosyl-L-methionine = a ubiquinol + S-adenosyl-L-homocysteine + H(+)</text>
        <dbReference type="Rhea" id="RHEA:44380"/>
        <dbReference type="Rhea" id="RHEA-COMP:9566"/>
        <dbReference type="Rhea" id="RHEA-COMP:10914"/>
        <dbReference type="ChEBI" id="CHEBI:15378"/>
        <dbReference type="ChEBI" id="CHEBI:17976"/>
        <dbReference type="ChEBI" id="CHEBI:57856"/>
        <dbReference type="ChEBI" id="CHEBI:59789"/>
        <dbReference type="ChEBI" id="CHEBI:84422"/>
        <dbReference type="EC" id="2.1.1.64"/>
    </reaction>
</comment>
<keyword evidence="5" id="KW-0472">Membrane</keyword>
<comment type="subunit">
    <text evidence="5">Component of a multi-subunit COQ enzyme complex.</text>
</comment>
<feature type="binding site" evidence="5">
    <location>
        <position position="154"/>
    </location>
    <ligand>
        <name>Mg(2+)</name>
        <dbReference type="ChEBI" id="CHEBI:18420"/>
    </ligand>
</feature>
<feature type="binding site" evidence="5">
    <location>
        <position position="149"/>
    </location>
    <ligand>
        <name>S-adenosyl-L-methionine</name>
        <dbReference type="ChEBI" id="CHEBI:59789"/>
    </ligand>
</feature>
<keyword evidence="7" id="KW-1185">Reference proteome</keyword>
<protein>
    <recommendedName>
        <fullName evidence="5">Ubiquinone biosynthesis O-methyltransferase, mitochondrial</fullName>
    </recommendedName>
    <alternativeName>
        <fullName evidence="5">3-demethylubiquinol 3-O-methyltransferase</fullName>
        <ecNumber evidence="5">2.1.1.64</ecNumber>
    </alternativeName>
    <alternativeName>
        <fullName evidence="5">3-demethylubiquinone 3-O-methyltransferase</fullName>
        <ecNumber evidence="5">2.1.1.-</ecNumber>
    </alternativeName>
    <alternativeName>
        <fullName evidence="5">Polyprenyldihydroxybenzoate methyltransferase</fullName>
        <ecNumber evidence="5">2.1.1.114</ecNumber>
    </alternativeName>
</protein>
<dbReference type="GeneID" id="39982222"/>
<dbReference type="EMBL" id="NBCO01000004">
    <property type="protein sequence ID" value="ORC92034.1"/>
    <property type="molecule type" value="Genomic_DNA"/>
</dbReference>
<organism evidence="6 7">
    <name type="scientific">Trypanosoma theileri</name>
    <dbReference type="NCBI Taxonomy" id="67003"/>
    <lineage>
        <taxon>Eukaryota</taxon>
        <taxon>Discoba</taxon>
        <taxon>Euglenozoa</taxon>
        <taxon>Kinetoplastea</taxon>
        <taxon>Metakinetoplastina</taxon>
        <taxon>Trypanosomatida</taxon>
        <taxon>Trypanosomatidae</taxon>
        <taxon>Trypanosoma</taxon>
    </lineage>
</organism>
<keyword evidence="3 5" id="KW-0831">Ubiquinone biosynthesis</keyword>
<keyword evidence="5" id="KW-0999">Mitochondrion inner membrane</keyword>
<dbReference type="SUPFAM" id="SSF53335">
    <property type="entry name" value="S-adenosyl-L-methionine-dependent methyltransferases"/>
    <property type="match status" value="1"/>
</dbReference>
<feature type="binding site" evidence="5">
    <location>
        <position position="41"/>
    </location>
    <ligand>
        <name>S-adenosyl-L-methionine</name>
        <dbReference type="ChEBI" id="CHEBI:59789"/>
    </ligand>
</feature>
<comment type="catalytic activity">
    <reaction evidence="5">
        <text>a 3-demethylubiquinone + S-adenosyl-L-methionine = a ubiquinone + S-adenosyl-L-homocysteine</text>
        <dbReference type="Rhea" id="RHEA:81215"/>
        <dbReference type="Rhea" id="RHEA-COMP:9565"/>
        <dbReference type="Rhea" id="RHEA-COMP:19654"/>
        <dbReference type="ChEBI" id="CHEBI:16389"/>
        <dbReference type="ChEBI" id="CHEBI:57856"/>
        <dbReference type="ChEBI" id="CHEBI:59789"/>
        <dbReference type="ChEBI" id="CHEBI:231825"/>
    </reaction>
</comment>
<keyword evidence="5" id="KW-0460">Magnesium</keyword>
<dbReference type="GO" id="GO:0046872">
    <property type="term" value="F:metal ion binding"/>
    <property type="evidence" value="ECO:0007669"/>
    <property type="project" value="UniProtKB-KW"/>
</dbReference>
<name>A0A1X0P511_9TRYP</name>
<dbReference type="GO" id="GO:0061542">
    <property type="term" value="F:3-demethylubiquinol 3-O-methyltransferase activity"/>
    <property type="evidence" value="ECO:0007669"/>
    <property type="project" value="UniProtKB-UniRule"/>
</dbReference>
<feature type="binding site" evidence="5">
    <location>
        <position position="153"/>
    </location>
    <ligand>
        <name>Mg(2+)</name>
        <dbReference type="ChEBI" id="CHEBI:18420"/>
    </ligand>
</feature>
<accession>A0A1X0P511</accession>
<evidence type="ECO:0000256" key="3">
    <source>
        <dbReference type="ARBA" id="ARBA00022688"/>
    </source>
</evidence>
<feature type="binding site" evidence="5">
    <location>
        <position position="150"/>
    </location>
    <ligand>
        <name>Mg(2+)</name>
        <dbReference type="ChEBI" id="CHEBI:18420"/>
    </ligand>
</feature>
<dbReference type="Proteomes" id="UP000192257">
    <property type="component" value="Unassembled WGS sequence"/>
</dbReference>
<dbReference type="PANTHER" id="PTHR43464">
    <property type="entry name" value="METHYLTRANSFERASE"/>
    <property type="match status" value="1"/>
</dbReference>
<dbReference type="RefSeq" id="XP_028886100.1">
    <property type="nucleotide sequence ID" value="XM_029022442.1"/>
</dbReference>
<evidence type="ECO:0000256" key="2">
    <source>
        <dbReference type="ARBA" id="ARBA00022679"/>
    </source>
</evidence>
<comment type="catalytic activity">
    <reaction evidence="5">
        <text>a 3,4-dihydroxy-5-(all-trans-polyprenyl)benzoate + S-adenosyl-L-methionine = a 4-hydroxy-3-methoxy-5-(all-trans-polyprenyl)benzoate + S-adenosyl-L-homocysteine + H(+)</text>
        <dbReference type="Rhea" id="RHEA:44452"/>
        <dbReference type="Rhea" id="RHEA-COMP:10930"/>
        <dbReference type="Rhea" id="RHEA-COMP:10931"/>
        <dbReference type="ChEBI" id="CHEBI:15378"/>
        <dbReference type="ChEBI" id="CHEBI:57856"/>
        <dbReference type="ChEBI" id="CHEBI:59789"/>
        <dbReference type="ChEBI" id="CHEBI:64694"/>
        <dbReference type="ChEBI" id="CHEBI:84443"/>
        <dbReference type="EC" id="2.1.1.114"/>
    </reaction>
</comment>
<comment type="caution">
    <text evidence="6">The sequence shown here is derived from an EMBL/GenBank/DDBJ whole genome shotgun (WGS) entry which is preliminary data.</text>
</comment>
<feature type="binding site" evidence="5">
    <location>
        <position position="95"/>
    </location>
    <ligand>
        <name>S-adenosyl-L-methionine</name>
        <dbReference type="ChEBI" id="CHEBI:59789"/>
    </ligand>
</feature>
<proteinExistence type="inferred from homology"/>
<dbReference type="InterPro" id="IPR010233">
    <property type="entry name" value="UbiG_MeTrfase"/>
</dbReference>
<dbReference type="PANTHER" id="PTHR43464:SF19">
    <property type="entry name" value="UBIQUINONE BIOSYNTHESIS O-METHYLTRANSFERASE, MITOCHONDRIAL"/>
    <property type="match status" value="1"/>
</dbReference>
<evidence type="ECO:0000256" key="4">
    <source>
        <dbReference type="ARBA" id="ARBA00022691"/>
    </source>
</evidence>
<dbReference type="GO" id="GO:0120537">
    <property type="term" value="F:3-demethylubiquinone 3-O-methyltransferase activity"/>
    <property type="evidence" value="ECO:0007669"/>
    <property type="project" value="RHEA"/>
</dbReference>
<keyword evidence="5" id="KW-0479">Metal-binding</keyword>
<dbReference type="EC" id="2.1.1.114" evidence="5"/>
<evidence type="ECO:0000256" key="5">
    <source>
        <dbReference type="HAMAP-Rule" id="MF_03190"/>
    </source>
</evidence>
<keyword evidence="6" id="KW-0830">Ubiquinone</keyword>
<dbReference type="UniPathway" id="UPA00232"/>
<dbReference type="OrthoDB" id="3265906at2759"/>
<dbReference type="InterPro" id="IPR029063">
    <property type="entry name" value="SAM-dependent_MTases_sf"/>
</dbReference>
<reference evidence="6 7" key="1">
    <citation type="submission" date="2017-03" db="EMBL/GenBank/DDBJ databases">
        <title>An alternative strategy for trypanosome survival in the mammalian bloodstream revealed through genome and transcriptome analysis of the ubiquitous bovine parasite Trypanosoma (Megatrypanum) theileri.</title>
        <authorList>
            <person name="Kelly S."/>
            <person name="Ivens A."/>
            <person name="Mott A."/>
            <person name="O'Neill E."/>
            <person name="Emms D."/>
            <person name="Macleod O."/>
            <person name="Voorheis P."/>
            <person name="Matthews J."/>
            <person name="Matthews K."/>
            <person name="Carrington M."/>
        </authorList>
    </citation>
    <scope>NUCLEOTIDE SEQUENCE [LARGE SCALE GENOMIC DNA]</scope>
    <source>
        <strain evidence="6">Edinburgh</strain>
    </source>
</reference>
<dbReference type="EC" id="2.1.1.-" evidence="5"/>
<evidence type="ECO:0000256" key="1">
    <source>
        <dbReference type="ARBA" id="ARBA00022603"/>
    </source>
</evidence>
<feature type="binding site" evidence="5">
    <location>
        <position position="74"/>
    </location>
    <ligand>
        <name>S-adenosyl-L-methionine</name>
        <dbReference type="ChEBI" id="CHEBI:59789"/>
    </ligand>
</feature>
<keyword evidence="5" id="KW-0496">Mitochondrion</keyword>
<dbReference type="Gene3D" id="3.40.50.150">
    <property type="entry name" value="Vaccinia Virus protein VP39"/>
    <property type="match status" value="1"/>
</dbReference>
<comment type="subcellular location">
    <subcellularLocation>
        <location evidence="5">Mitochondrion inner membrane</location>
        <topology evidence="5">Peripheral membrane protein</topology>
        <orientation evidence="5">Matrix side</orientation>
    </subcellularLocation>
</comment>
<evidence type="ECO:0000313" key="6">
    <source>
        <dbReference type="EMBL" id="ORC92034.1"/>
    </source>
</evidence>
<dbReference type="GO" id="GO:0031314">
    <property type="term" value="C:extrinsic component of mitochondrial inner membrane"/>
    <property type="evidence" value="ECO:0007669"/>
    <property type="project" value="UniProtKB-UniRule"/>
</dbReference>
<keyword evidence="2 5" id="KW-0808">Transferase</keyword>
<dbReference type="EC" id="2.1.1.64" evidence="5"/>
<dbReference type="HAMAP" id="MF_00472">
    <property type="entry name" value="UbiG"/>
    <property type="match status" value="1"/>
</dbReference>
<keyword evidence="4 5" id="KW-0949">S-adenosyl-L-methionine</keyword>
<dbReference type="CDD" id="cd02440">
    <property type="entry name" value="AdoMet_MTases"/>
    <property type="match status" value="1"/>
</dbReference>
<comment type="similarity">
    <text evidence="5">Belongs to the class I-like SAM-binding methyltransferase superfamily. UbiG/COQ3 family.</text>
</comment>
<dbReference type="GO" id="GO:0010420">
    <property type="term" value="F:polyprenyldihydroxybenzoate methyltransferase activity"/>
    <property type="evidence" value="ECO:0007669"/>
    <property type="project" value="UniProtKB-UniRule"/>
</dbReference>
<dbReference type="NCBIfam" id="TIGR01983">
    <property type="entry name" value="UbiG"/>
    <property type="match status" value="1"/>
</dbReference>
<dbReference type="STRING" id="67003.A0A1X0P511"/>
<gene>
    <name evidence="6" type="ORF">TM35_000042480</name>
</gene>
<keyword evidence="1 5" id="KW-0489">Methyltransferase</keyword>
<sequence length="280" mass="30571">MTTVASHGASAAELAKFRQLQRHWWDPDGPLRTLHLLNPARVAYIHRACQQYARRNTPHTTADALRGMRVLDVGCGGGVLSESLARLGGHVLGIDAGAEGVAVALRRRGQLLRSVAHTHGELVQLNYRHVSLHTIAQEEKQQFDLVVASEVMEHVEDAAGFVQDLCAATKPGGILVVSTMDKSFRAAVGFIGVAEYITGLVPPGTHDWTKFVPPKDLSRCALTHQVREVDLQYVMACPDVLRSIATRQLQLSFSLTNKIDTGHYFWTGVKMPTPVATTVA</sequence>
<evidence type="ECO:0000313" key="7">
    <source>
        <dbReference type="Proteomes" id="UP000192257"/>
    </source>
</evidence>
<comment type="cofactor">
    <cofactor evidence="5">
        <name>Mg(2+)</name>
        <dbReference type="ChEBI" id="CHEBI:18420"/>
    </cofactor>
</comment>